<evidence type="ECO:0000256" key="7">
    <source>
        <dbReference type="ARBA" id="ARBA00022490"/>
    </source>
</evidence>
<evidence type="ECO:0000256" key="5">
    <source>
        <dbReference type="ARBA" id="ARBA00011245"/>
    </source>
</evidence>
<keyword evidence="11" id="KW-0560">Oxidoreductase</keyword>
<dbReference type="Pfam" id="PF01593">
    <property type="entry name" value="Amino_oxidase"/>
    <property type="match status" value="1"/>
</dbReference>
<evidence type="ECO:0000256" key="8">
    <source>
        <dbReference type="ARBA" id="ARBA00022630"/>
    </source>
</evidence>
<comment type="catalytic activity">
    <reaction evidence="15">
        <text>N(1),N(12)-diacetylspermine + O2 + H2O = 3-acetamidopropanal + N(1)-acetylspermidine + H2O2</text>
        <dbReference type="Rhea" id="RHEA:25868"/>
        <dbReference type="ChEBI" id="CHEBI:15377"/>
        <dbReference type="ChEBI" id="CHEBI:15379"/>
        <dbReference type="ChEBI" id="CHEBI:16240"/>
        <dbReference type="ChEBI" id="CHEBI:30322"/>
        <dbReference type="ChEBI" id="CHEBI:58324"/>
        <dbReference type="ChEBI" id="CHEBI:58550"/>
        <dbReference type="EC" id="1.5.3.13"/>
    </reaction>
</comment>
<evidence type="ECO:0000256" key="14">
    <source>
        <dbReference type="ARBA" id="ARBA00050537"/>
    </source>
</evidence>
<dbReference type="SUPFAM" id="SSF51905">
    <property type="entry name" value="FAD/NAD(P)-binding domain"/>
    <property type="match status" value="1"/>
</dbReference>
<keyword evidence="8" id="KW-0285">Flavoprotein</keyword>
<comment type="subcellular location">
    <subcellularLocation>
        <location evidence="3">Cytoplasm</location>
    </subcellularLocation>
    <subcellularLocation>
        <location evidence="2">Peroxisome</location>
    </subcellularLocation>
</comment>
<dbReference type="SUPFAM" id="SSF54373">
    <property type="entry name" value="FAD-linked reductases, C-terminal domain"/>
    <property type="match status" value="1"/>
</dbReference>
<reference evidence="22" key="1">
    <citation type="submission" date="2025-08" db="UniProtKB">
        <authorList>
            <consortium name="Ensembl"/>
        </authorList>
    </citation>
    <scope>IDENTIFICATION</scope>
</reference>
<comment type="cofactor">
    <cofactor evidence="1">
        <name>FAD</name>
        <dbReference type="ChEBI" id="CHEBI:57692"/>
    </cofactor>
</comment>
<dbReference type="Gene3D" id="3.90.660.10">
    <property type="match status" value="1"/>
</dbReference>
<name>A0A8D2JBX9_VARKO</name>
<feature type="domain" description="Amine oxidase" evidence="21">
    <location>
        <begin position="23"/>
        <end position="506"/>
    </location>
</feature>
<keyword evidence="10" id="KW-0007">Acetylation</keyword>
<dbReference type="EC" id="1.5.3.13" evidence="18"/>
<reference evidence="22" key="2">
    <citation type="submission" date="2025-09" db="UniProtKB">
        <authorList>
            <consortium name="Ensembl"/>
        </authorList>
    </citation>
    <scope>IDENTIFICATION</scope>
</reference>
<comment type="similarity">
    <text evidence="4">Belongs to the flavin monoamine oxidase family. FIG1 subfamily.</text>
</comment>
<evidence type="ECO:0000256" key="16">
    <source>
        <dbReference type="ARBA" id="ARBA00052731"/>
    </source>
</evidence>
<evidence type="ECO:0000313" key="22">
    <source>
        <dbReference type="Ensembl" id="ENSVKKP00000010216.1"/>
    </source>
</evidence>
<evidence type="ECO:0000256" key="17">
    <source>
        <dbReference type="ARBA" id="ARBA00060580"/>
    </source>
</evidence>
<keyword evidence="9" id="KW-0274">FAD</keyword>
<evidence type="ECO:0000256" key="9">
    <source>
        <dbReference type="ARBA" id="ARBA00022827"/>
    </source>
</evidence>
<keyword evidence="23" id="KW-1185">Reference proteome</keyword>
<comment type="catalytic activity">
    <reaction evidence="14">
        <text>N(1)-acetylspermine + O2 + H2O = 3-acetamidopropanal + spermidine + H2O2</text>
        <dbReference type="Rhea" id="RHEA:25800"/>
        <dbReference type="ChEBI" id="CHEBI:15377"/>
        <dbReference type="ChEBI" id="CHEBI:15379"/>
        <dbReference type="ChEBI" id="CHEBI:16240"/>
        <dbReference type="ChEBI" id="CHEBI:30322"/>
        <dbReference type="ChEBI" id="CHEBI:57834"/>
        <dbReference type="ChEBI" id="CHEBI:58101"/>
        <dbReference type="EC" id="1.5.3.13"/>
    </reaction>
</comment>
<dbReference type="GeneID" id="123017482"/>
<dbReference type="AlphaFoldDB" id="A0A8D2JBX9"/>
<evidence type="ECO:0000313" key="23">
    <source>
        <dbReference type="Proteomes" id="UP000694545"/>
    </source>
</evidence>
<dbReference type="GO" id="GO:0001716">
    <property type="term" value="F:L-amino-acid oxidase activity"/>
    <property type="evidence" value="ECO:0007669"/>
    <property type="project" value="UniProtKB-EC"/>
</dbReference>
<protein>
    <recommendedName>
        <fullName evidence="19">Peroxisomal N(1)-acetyl-spermine/spermidine oxidase</fullName>
        <ecNumber evidence="6">1.4.3.2</ecNumber>
        <ecNumber evidence="18">1.5.3.13</ecNumber>
    </recommendedName>
    <alternativeName>
        <fullName evidence="20">Polyamine oxidase</fullName>
    </alternativeName>
</protein>
<dbReference type="PANTHER" id="PTHR10742:SF405">
    <property type="entry name" value="PEROXISOMAL N(1)-ACETYL-SPERMINE_SPERMIDINE OXIDASE"/>
    <property type="match status" value="1"/>
</dbReference>
<evidence type="ECO:0000256" key="4">
    <source>
        <dbReference type="ARBA" id="ARBA00005465"/>
    </source>
</evidence>
<proteinExistence type="inferred from homology"/>
<evidence type="ECO:0000256" key="18">
    <source>
        <dbReference type="ARBA" id="ARBA00066690"/>
    </source>
</evidence>
<dbReference type="CTD" id="196743"/>
<organism evidence="22 23">
    <name type="scientific">Varanus komodoensis</name>
    <name type="common">Komodo dragon</name>
    <dbReference type="NCBI Taxonomy" id="61221"/>
    <lineage>
        <taxon>Eukaryota</taxon>
        <taxon>Metazoa</taxon>
        <taxon>Chordata</taxon>
        <taxon>Craniata</taxon>
        <taxon>Vertebrata</taxon>
        <taxon>Euteleostomi</taxon>
        <taxon>Lepidosauria</taxon>
        <taxon>Squamata</taxon>
        <taxon>Bifurcata</taxon>
        <taxon>Unidentata</taxon>
        <taxon>Episquamata</taxon>
        <taxon>Toxicofera</taxon>
        <taxon>Anguimorpha</taxon>
        <taxon>Paleoanguimorpha</taxon>
        <taxon>Varanoidea</taxon>
        <taxon>Varanidae</taxon>
        <taxon>Varanus</taxon>
    </lineage>
</organism>
<evidence type="ECO:0000259" key="21">
    <source>
        <dbReference type="Pfam" id="PF01593"/>
    </source>
</evidence>
<dbReference type="InterPro" id="IPR036188">
    <property type="entry name" value="FAD/NAD-bd_sf"/>
</dbReference>
<comment type="pathway">
    <text evidence="17">Amine and polyamine metabolism; spermine metabolism.</text>
</comment>
<keyword evidence="12" id="KW-0576">Peroxisome</keyword>
<evidence type="ECO:0000256" key="3">
    <source>
        <dbReference type="ARBA" id="ARBA00004496"/>
    </source>
</evidence>
<evidence type="ECO:0000256" key="1">
    <source>
        <dbReference type="ARBA" id="ARBA00001974"/>
    </source>
</evidence>
<evidence type="ECO:0000256" key="11">
    <source>
        <dbReference type="ARBA" id="ARBA00023002"/>
    </source>
</evidence>
<evidence type="ECO:0000256" key="20">
    <source>
        <dbReference type="ARBA" id="ARBA00083091"/>
    </source>
</evidence>
<dbReference type="InterPro" id="IPR050281">
    <property type="entry name" value="Flavin_monoamine_oxidase"/>
</dbReference>
<dbReference type="RefSeq" id="XP_044274791.1">
    <property type="nucleotide sequence ID" value="XM_044418856.1"/>
</dbReference>
<dbReference type="Ensembl" id="ENSVKKT00000010467.1">
    <property type="protein sequence ID" value="ENSVKKP00000010216.1"/>
    <property type="gene ID" value="ENSVKKG00000007192.1"/>
</dbReference>
<dbReference type="InterPro" id="IPR002937">
    <property type="entry name" value="Amino_oxidase"/>
</dbReference>
<dbReference type="GO" id="GO:0046203">
    <property type="term" value="P:spermidine catabolic process"/>
    <property type="evidence" value="ECO:0007669"/>
    <property type="project" value="TreeGrafter"/>
</dbReference>
<dbReference type="PANTHER" id="PTHR10742">
    <property type="entry name" value="FLAVIN MONOAMINE OXIDASE"/>
    <property type="match status" value="1"/>
</dbReference>
<gene>
    <name evidence="22" type="primary">PAOX</name>
</gene>
<dbReference type="OMA" id="DVGCGWL"/>
<keyword evidence="13" id="KW-0325">Glycoprotein</keyword>
<evidence type="ECO:0000256" key="15">
    <source>
        <dbReference type="ARBA" id="ARBA00052165"/>
    </source>
</evidence>
<dbReference type="Gene3D" id="3.50.50.60">
    <property type="entry name" value="FAD/NAD(P)-binding domain"/>
    <property type="match status" value="1"/>
</dbReference>
<evidence type="ECO:0000256" key="6">
    <source>
        <dbReference type="ARBA" id="ARBA00012806"/>
    </source>
</evidence>
<comment type="subunit">
    <text evidence="5">Monomer.</text>
</comment>
<dbReference type="GO" id="GO:0005777">
    <property type="term" value="C:peroxisome"/>
    <property type="evidence" value="ECO:0007669"/>
    <property type="project" value="UniProtKB-SubCell"/>
</dbReference>
<evidence type="ECO:0000256" key="12">
    <source>
        <dbReference type="ARBA" id="ARBA00023140"/>
    </source>
</evidence>
<comment type="catalytic activity">
    <reaction evidence="16">
        <text>N(1)-acetylspermidine + O2 + H2O = 3-acetamidopropanal + putrescine + H2O2</text>
        <dbReference type="Rhea" id="RHEA:25812"/>
        <dbReference type="ChEBI" id="CHEBI:15377"/>
        <dbReference type="ChEBI" id="CHEBI:15379"/>
        <dbReference type="ChEBI" id="CHEBI:16240"/>
        <dbReference type="ChEBI" id="CHEBI:30322"/>
        <dbReference type="ChEBI" id="CHEBI:58324"/>
        <dbReference type="ChEBI" id="CHEBI:326268"/>
        <dbReference type="EC" id="1.5.3.13"/>
    </reaction>
</comment>
<evidence type="ECO:0000256" key="10">
    <source>
        <dbReference type="ARBA" id="ARBA00022990"/>
    </source>
</evidence>
<accession>A0A8D2JBX9</accession>
<sequence length="512" mass="55928">MAAGGARGGAALRPRVLIVGAGLAGLAAAQRLHLGGIGRFADLRLLEASRRAGGRLRAGQLGNQKVELGAHWIHGPSPANPVFRLAAEHGLLSEEALNEENQSVEASDLPPGPWSFYGSRGGLLSPSLVASTEDFFDALLEEARQFALLLRDKGPPSVPSLGQYLKGQIAQRAAKEWPEAEAQRHLRLAILNVLFKLECSVCGCHSLDEVALGPFGEYTMLPGLDCTLPNGYESLVECIVASLPEESLLFDKPVKTIHWGGSYLEEATPGRLFDVQVECEDGEKIVADHVLITVPLGFLKEHHETFFCPPLPSQKIAAIRRLGFGTNNKIFLEFEEPFWEPDCQAIEIVWEDESPLVQPSMDLQAVWFQKIAGYVVLQPPERYGHILCGFIAGKESEFMETLTDAEVLTALTQVFRKATGNPHLKPPKSILRSKWHSEPYTRGSYSYVAVGSCGEDIDALAQPLPEEASYSKPLQVLFAGEATHRSFYSTTHGALLSGWREADRLIALYGSP</sequence>
<evidence type="ECO:0000256" key="13">
    <source>
        <dbReference type="ARBA" id="ARBA00023180"/>
    </source>
</evidence>
<dbReference type="GO" id="GO:0052903">
    <property type="term" value="F:N(1)-acetylpolyamine oxidase (3-acetamidopropanal-forming) activity"/>
    <property type="evidence" value="ECO:0007669"/>
    <property type="project" value="UniProtKB-EC"/>
</dbReference>
<keyword evidence="7" id="KW-0963">Cytoplasm</keyword>
<evidence type="ECO:0000256" key="19">
    <source>
        <dbReference type="ARBA" id="ARBA00073790"/>
    </source>
</evidence>
<dbReference type="FunFam" id="3.90.660.10:FF:000008">
    <property type="entry name" value="Spermine oxidase"/>
    <property type="match status" value="1"/>
</dbReference>
<dbReference type="Proteomes" id="UP000694545">
    <property type="component" value="Unplaced"/>
</dbReference>
<dbReference type="EC" id="1.4.3.2" evidence="6"/>
<evidence type="ECO:0000256" key="2">
    <source>
        <dbReference type="ARBA" id="ARBA00004275"/>
    </source>
</evidence>